<evidence type="ECO:0000256" key="1">
    <source>
        <dbReference type="ARBA" id="ARBA00023015"/>
    </source>
</evidence>
<dbReference type="PANTHER" id="PTHR43280">
    <property type="entry name" value="ARAC-FAMILY TRANSCRIPTIONAL REGULATOR"/>
    <property type="match status" value="1"/>
</dbReference>
<name>A0A329MPJ5_9BACL</name>
<dbReference type="EMBL" id="QMFB01000004">
    <property type="protein sequence ID" value="RAV21674.1"/>
    <property type="molecule type" value="Genomic_DNA"/>
</dbReference>
<protein>
    <recommendedName>
        <fullName evidence="4">HTH araC/xylS-type domain-containing protein</fullName>
    </recommendedName>
</protein>
<dbReference type="GO" id="GO:0003700">
    <property type="term" value="F:DNA-binding transcription factor activity"/>
    <property type="evidence" value="ECO:0007669"/>
    <property type="project" value="InterPro"/>
</dbReference>
<dbReference type="InterPro" id="IPR009057">
    <property type="entry name" value="Homeodomain-like_sf"/>
</dbReference>
<reference evidence="5 6" key="1">
    <citation type="journal article" date="2009" name="Int. J. Syst. Evol. Microbiol.">
        <title>Paenibacillus contaminans sp. nov., isolated from a contaminated laboratory plate.</title>
        <authorList>
            <person name="Chou J.H."/>
            <person name="Lee J.H."/>
            <person name="Lin M.C."/>
            <person name="Chang P.S."/>
            <person name="Arun A.B."/>
            <person name="Young C.C."/>
            <person name="Chen W.M."/>
        </authorList>
    </citation>
    <scope>NUCLEOTIDE SEQUENCE [LARGE SCALE GENOMIC DNA]</scope>
    <source>
        <strain evidence="5 6">CKOBP-6</strain>
    </source>
</reference>
<sequence length="136" mass="15764">MANQWTRPNALSVKPFATDRFKQQTLFQQILDHLMKDEPRADAGSHHFHIAEKAVTYLRSRYAEPISYAALSEAVHYHPNYIARCMKTVYGCTPLEYLTFFRIEQARRRLIHTEEPVSQSPSSAASDRQHILFDAL</sequence>
<keyword evidence="6" id="KW-1185">Reference proteome</keyword>
<evidence type="ECO:0000256" key="3">
    <source>
        <dbReference type="ARBA" id="ARBA00023163"/>
    </source>
</evidence>
<dbReference type="AlphaFoldDB" id="A0A329MPJ5"/>
<comment type="caution">
    <text evidence="5">The sequence shown here is derived from an EMBL/GenBank/DDBJ whole genome shotgun (WGS) entry which is preliminary data.</text>
</comment>
<dbReference type="PANTHER" id="PTHR43280:SF30">
    <property type="entry name" value="MMSAB OPERON REGULATORY PROTEIN"/>
    <property type="match status" value="1"/>
</dbReference>
<dbReference type="PROSITE" id="PS01124">
    <property type="entry name" value="HTH_ARAC_FAMILY_2"/>
    <property type="match status" value="1"/>
</dbReference>
<dbReference type="SUPFAM" id="SSF46689">
    <property type="entry name" value="Homeodomain-like"/>
    <property type="match status" value="1"/>
</dbReference>
<evidence type="ECO:0000259" key="4">
    <source>
        <dbReference type="PROSITE" id="PS01124"/>
    </source>
</evidence>
<dbReference type="Gene3D" id="1.10.10.60">
    <property type="entry name" value="Homeodomain-like"/>
    <property type="match status" value="1"/>
</dbReference>
<keyword evidence="2" id="KW-0238">DNA-binding</keyword>
<dbReference type="SMART" id="SM00342">
    <property type="entry name" value="HTH_ARAC"/>
    <property type="match status" value="1"/>
</dbReference>
<evidence type="ECO:0000256" key="2">
    <source>
        <dbReference type="ARBA" id="ARBA00023125"/>
    </source>
</evidence>
<dbReference type="Proteomes" id="UP000250369">
    <property type="component" value="Unassembled WGS sequence"/>
</dbReference>
<dbReference type="InterPro" id="IPR018060">
    <property type="entry name" value="HTH_AraC"/>
</dbReference>
<feature type="domain" description="HTH araC/xylS-type" evidence="4">
    <location>
        <begin position="52"/>
        <end position="119"/>
    </location>
</feature>
<organism evidence="5 6">
    <name type="scientific">Paenibacillus contaminans</name>
    <dbReference type="NCBI Taxonomy" id="450362"/>
    <lineage>
        <taxon>Bacteria</taxon>
        <taxon>Bacillati</taxon>
        <taxon>Bacillota</taxon>
        <taxon>Bacilli</taxon>
        <taxon>Bacillales</taxon>
        <taxon>Paenibacillaceae</taxon>
        <taxon>Paenibacillus</taxon>
    </lineage>
</organism>
<dbReference type="RefSeq" id="WP_113030765.1">
    <property type="nucleotide sequence ID" value="NZ_QMFB01000004.1"/>
</dbReference>
<dbReference type="Pfam" id="PF12833">
    <property type="entry name" value="HTH_18"/>
    <property type="match status" value="1"/>
</dbReference>
<evidence type="ECO:0000313" key="6">
    <source>
        <dbReference type="Proteomes" id="UP000250369"/>
    </source>
</evidence>
<dbReference type="OrthoDB" id="192171at2"/>
<gene>
    <name evidence="5" type="ORF">DQG23_10505</name>
</gene>
<accession>A0A329MPJ5</accession>
<keyword evidence="1" id="KW-0805">Transcription regulation</keyword>
<evidence type="ECO:0000313" key="5">
    <source>
        <dbReference type="EMBL" id="RAV21674.1"/>
    </source>
</evidence>
<keyword evidence="3" id="KW-0804">Transcription</keyword>
<dbReference type="GO" id="GO:0043565">
    <property type="term" value="F:sequence-specific DNA binding"/>
    <property type="evidence" value="ECO:0007669"/>
    <property type="project" value="InterPro"/>
</dbReference>
<proteinExistence type="predicted"/>